<keyword evidence="5" id="KW-1185">Reference proteome</keyword>
<dbReference type="EMBL" id="CP001117">
    <property type="protein sequence ID" value="ACO48116.2"/>
    <property type="molecule type" value="Genomic_DNA"/>
</dbReference>
<dbReference type="Proteomes" id="UP000002208">
    <property type="component" value="Plasmid 3"/>
</dbReference>
<dbReference type="GO" id="GO:0046872">
    <property type="term" value="F:metal ion binding"/>
    <property type="evidence" value="ECO:0007669"/>
    <property type="project" value="UniProtKB-KW"/>
</dbReference>
<gene>
    <name evidence="4" type="ordered locus">Deide_3p01711</name>
</gene>
<dbReference type="GO" id="GO:0008758">
    <property type="term" value="F:UDP-2,3-diacylglucosamine hydrolase activity"/>
    <property type="evidence" value="ECO:0007669"/>
    <property type="project" value="TreeGrafter"/>
</dbReference>
<dbReference type="InterPro" id="IPR051158">
    <property type="entry name" value="Metallophosphoesterase_sf"/>
</dbReference>
<dbReference type="Gene3D" id="3.60.21.10">
    <property type="match status" value="1"/>
</dbReference>
<dbReference type="Pfam" id="PF00149">
    <property type="entry name" value="Metallophos"/>
    <property type="match status" value="1"/>
</dbReference>
<organism evidence="4 5">
    <name type="scientific">Deinococcus deserti (strain DSM 17065 / CIP 109153 / LMG 22923 / VCD115)</name>
    <dbReference type="NCBI Taxonomy" id="546414"/>
    <lineage>
        <taxon>Bacteria</taxon>
        <taxon>Thermotogati</taxon>
        <taxon>Deinococcota</taxon>
        <taxon>Deinococci</taxon>
        <taxon>Deinococcales</taxon>
        <taxon>Deinococcaceae</taxon>
        <taxon>Deinococcus</taxon>
    </lineage>
</organism>
<keyword evidence="4" id="KW-0614">Plasmid</keyword>
<dbReference type="InterPro" id="IPR004843">
    <property type="entry name" value="Calcineurin-like_PHP"/>
</dbReference>
<dbReference type="HOGENOM" id="CLU_025443_3_2_0"/>
<dbReference type="KEGG" id="ddr:Deide_3p01711"/>
<evidence type="ECO:0000256" key="2">
    <source>
        <dbReference type="ARBA" id="ARBA00022801"/>
    </source>
</evidence>
<dbReference type="PANTHER" id="PTHR31302">
    <property type="entry name" value="TRANSMEMBRANE PROTEIN WITH METALLOPHOSPHOESTERASE DOMAIN-RELATED"/>
    <property type="match status" value="1"/>
</dbReference>
<dbReference type="SUPFAM" id="SSF56300">
    <property type="entry name" value="Metallo-dependent phosphatases"/>
    <property type="match status" value="1"/>
</dbReference>
<accession>C1D3N7</accession>
<keyword evidence="1" id="KW-0479">Metal-binding</keyword>
<evidence type="ECO:0000256" key="1">
    <source>
        <dbReference type="ARBA" id="ARBA00022723"/>
    </source>
</evidence>
<feature type="domain" description="Calcineurin-like phosphoesterase" evidence="3">
    <location>
        <begin position="45"/>
        <end position="208"/>
    </location>
</feature>
<dbReference type="GO" id="GO:0009245">
    <property type="term" value="P:lipid A biosynthetic process"/>
    <property type="evidence" value="ECO:0007669"/>
    <property type="project" value="TreeGrafter"/>
</dbReference>
<dbReference type="CDD" id="cd07385">
    <property type="entry name" value="MPP_YkuE_C"/>
    <property type="match status" value="1"/>
</dbReference>
<sequence>MRSSRVLGTLGWSILTLGTLGVANAYRFVISKHQLSVPGLSRPVRIVQLSDLHYGLFVGRATVARWVDAVLKQEPDLIVITGDFLDSGVGSRRHRKLMAELARLRAPLGVYGVWGNHDWTSLNTNATRISFAEQLRLHGVRLINNTGVQVREDLYVAGVDDWWFGTQDLDAALRGHTGGAVVLLSHNPDYLTQVPARVHLTLSGHTHGGQVRLPLFGSLKRRSTLLNVLRGWVRGPHVVQSPAEGTPATPPEGHALGFVSQGLGVTGVPFRLACPAEVVVLTLVPVGQGPSSTSPVRGAPTAL</sequence>
<protein>
    <submittedName>
        <fullName evidence="4">Putative phosphoesterase</fullName>
    </submittedName>
</protein>
<dbReference type="RefSeq" id="WP_049760579.1">
    <property type="nucleotide sequence ID" value="NC_012528.1"/>
</dbReference>
<reference evidence="4 5" key="1">
    <citation type="journal article" date="2009" name="PLoS Genet.">
        <title>Alliance of proteomics and genomics to unravel the specificities of Sahara bacterium Deinococcus deserti.</title>
        <authorList>
            <person name="de Groot A."/>
            <person name="Dulermo R."/>
            <person name="Ortet P."/>
            <person name="Blanchard L."/>
            <person name="Guerin P."/>
            <person name="Fernandez B."/>
            <person name="Vacherie B."/>
            <person name="Dossat C."/>
            <person name="Jolivet E."/>
            <person name="Siguier P."/>
            <person name="Chandler M."/>
            <person name="Barakat M."/>
            <person name="Dedieu A."/>
            <person name="Barbe V."/>
            <person name="Heulin T."/>
            <person name="Sommer S."/>
            <person name="Achouak W."/>
            <person name="Armengaud J."/>
        </authorList>
    </citation>
    <scope>NUCLEOTIDE SEQUENCE [LARGE SCALE GENOMIC DNA]</scope>
    <source>
        <strain evidence="5">DSM 17065 / CIP 109153 / LMG 22923 / VCD115</strain>
        <plasmid evidence="5">pDeide3</plasmid>
    </source>
</reference>
<evidence type="ECO:0000313" key="5">
    <source>
        <dbReference type="Proteomes" id="UP000002208"/>
    </source>
</evidence>
<dbReference type="PANTHER" id="PTHR31302:SF31">
    <property type="entry name" value="PHOSPHODIESTERASE YAEI"/>
    <property type="match status" value="1"/>
</dbReference>
<dbReference type="InterPro" id="IPR029052">
    <property type="entry name" value="Metallo-depent_PP-like"/>
</dbReference>
<evidence type="ECO:0000313" key="4">
    <source>
        <dbReference type="EMBL" id="ACO48116.2"/>
    </source>
</evidence>
<dbReference type="GO" id="GO:0016020">
    <property type="term" value="C:membrane"/>
    <property type="evidence" value="ECO:0007669"/>
    <property type="project" value="GOC"/>
</dbReference>
<name>C1D3N7_DEIDV</name>
<geneLocation type="plasmid" evidence="5">
    <name>pDeide3</name>
</geneLocation>
<proteinExistence type="predicted"/>
<evidence type="ECO:0000259" key="3">
    <source>
        <dbReference type="Pfam" id="PF00149"/>
    </source>
</evidence>
<dbReference type="AlphaFoldDB" id="C1D3N7"/>
<keyword evidence="2" id="KW-0378">Hydrolase</keyword>